<evidence type="ECO:0000313" key="2">
    <source>
        <dbReference type="EMBL" id="AQT06260.1"/>
    </source>
</evidence>
<dbReference type="EMBL" id="CP014688">
    <property type="protein sequence ID" value="AQT06260.1"/>
    <property type="molecule type" value="Genomic_DNA"/>
</dbReference>
<keyword evidence="2" id="KW-0614">Plasmid</keyword>
<dbReference type="Proteomes" id="UP000189055">
    <property type="component" value="Plasmid pAC1084_1"/>
</dbReference>
<organism evidence="2 3">
    <name type="scientific">Acetobacter persici</name>
    <dbReference type="NCBI Taxonomy" id="1076596"/>
    <lineage>
        <taxon>Bacteria</taxon>
        <taxon>Pseudomonadati</taxon>
        <taxon>Pseudomonadota</taxon>
        <taxon>Alphaproteobacteria</taxon>
        <taxon>Acetobacterales</taxon>
        <taxon>Acetobacteraceae</taxon>
        <taxon>Acetobacter</taxon>
    </lineage>
</organism>
<geneLocation type="plasmid" evidence="3">
    <name>pac1084_1</name>
</geneLocation>
<gene>
    <name evidence="2" type="ORF">A0U91_14630</name>
</gene>
<dbReference type="AlphaFoldDB" id="A0A1U9LIZ3"/>
<evidence type="ECO:0000313" key="3">
    <source>
        <dbReference type="Proteomes" id="UP000189055"/>
    </source>
</evidence>
<protein>
    <submittedName>
        <fullName evidence="2">Uncharacterized protein</fullName>
    </submittedName>
</protein>
<feature type="region of interest" description="Disordered" evidence="1">
    <location>
        <begin position="145"/>
        <end position="164"/>
    </location>
</feature>
<reference evidence="2 3" key="1">
    <citation type="submission" date="2016-03" db="EMBL/GenBank/DDBJ databases">
        <title>Acetic acid bacteria sequencing.</title>
        <authorList>
            <person name="Brandt J."/>
            <person name="Jakob F."/>
            <person name="Vogel R.F."/>
        </authorList>
    </citation>
    <scope>NUCLEOTIDE SEQUENCE [LARGE SCALE GENOMIC DNA]</scope>
    <source>
        <strain evidence="2 3">TMW2.1084</strain>
        <plasmid evidence="3">pac1084_1</plasmid>
    </source>
</reference>
<dbReference type="KEGG" id="aper:A0U91_14630"/>
<proteinExistence type="predicted"/>
<accession>A0A1U9LIZ3</accession>
<sequence length="164" mass="18569">MHEHLPPLEYQEGGARAWIRTLRAHEGLHVETGIAMYIDNAIGVRTTKWENKLPKRQEMFSDLLHETFDRTPGLTPASREKIVFFRSPLCIGFSKKHLETTVQSIWTAGAGVYVQTENILLFSGDNLAHLSDKMLREKRAASMRSYRAEDTSACPPARSATRNS</sequence>
<name>A0A1U9LIZ3_9PROT</name>
<evidence type="ECO:0000256" key="1">
    <source>
        <dbReference type="SAM" id="MobiDB-lite"/>
    </source>
</evidence>